<proteinExistence type="predicted"/>
<accession>A0A1S8T407</accession>
<dbReference type="RefSeq" id="WP_077849712.1">
    <property type="nucleotide sequence ID" value="NZ_LZZM01000223.1"/>
</dbReference>
<name>A0A1S8T407_9CLOT</name>
<sequence length="86" mass="9956">MIKGNEELKIRDKVTIDDKKILTRALDGIKGWNFNPVAVITNEGEDYYFICKVKTIIENLQMTMAKIYIKIQKGNKPRLLSIEEIV</sequence>
<comment type="caution">
    <text evidence="1">The sequence shown here is derived from an EMBL/GenBank/DDBJ whole genome shotgun (WGS) entry which is preliminary data.</text>
</comment>
<protein>
    <submittedName>
        <fullName evidence="1">Uncharacterized protein</fullName>
    </submittedName>
</protein>
<dbReference type="OrthoDB" id="1928739at2"/>
<evidence type="ECO:0000313" key="1">
    <source>
        <dbReference type="EMBL" id="OOM72341.1"/>
    </source>
</evidence>
<evidence type="ECO:0000313" key="2">
    <source>
        <dbReference type="Proteomes" id="UP000190890"/>
    </source>
</evidence>
<organism evidence="1 2">
    <name type="scientific">Clostridium puniceum</name>
    <dbReference type="NCBI Taxonomy" id="29367"/>
    <lineage>
        <taxon>Bacteria</taxon>
        <taxon>Bacillati</taxon>
        <taxon>Bacillota</taxon>
        <taxon>Clostridia</taxon>
        <taxon>Eubacteriales</taxon>
        <taxon>Clostridiaceae</taxon>
        <taxon>Clostridium</taxon>
    </lineage>
</organism>
<dbReference type="AlphaFoldDB" id="A0A1S8T407"/>
<dbReference type="EMBL" id="LZZM01000223">
    <property type="protein sequence ID" value="OOM72341.1"/>
    <property type="molecule type" value="Genomic_DNA"/>
</dbReference>
<gene>
    <name evidence="1" type="ORF">CLPUN_48090</name>
</gene>
<reference evidence="1 2" key="1">
    <citation type="submission" date="2016-05" db="EMBL/GenBank/DDBJ databases">
        <title>Microbial solvent formation.</title>
        <authorList>
            <person name="Poehlein A."/>
            <person name="Montoya Solano J.D."/>
            <person name="Flitsch S."/>
            <person name="Krabben P."/>
            <person name="Duerre P."/>
            <person name="Daniel R."/>
        </authorList>
    </citation>
    <scope>NUCLEOTIDE SEQUENCE [LARGE SCALE GENOMIC DNA]</scope>
    <source>
        <strain evidence="1 2">DSM 2619</strain>
    </source>
</reference>
<dbReference type="Proteomes" id="UP000190890">
    <property type="component" value="Unassembled WGS sequence"/>
</dbReference>
<keyword evidence="2" id="KW-1185">Reference proteome</keyword>